<dbReference type="Proteomes" id="UP000266673">
    <property type="component" value="Unassembled WGS sequence"/>
</dbReference>
<keyword evidence="1" id="KW-0472">Membrane</keyword>
<proteinExistence type="predicted"/>
<dbReference type="PROSITE" id="PS51257">
    <property type="entry name" value="PROKAR_LIPOPROTEIN"/>
    <property type="match status" value="1"/>
</dbReference>
<accession>A0A397WCZ5</accession>
<comment type="caution">
    <text evidence="2">The sequence shown here is derived from an EMBL/GenBank/DDBJ whole genome shotgun (WGS) entry which is preliminary data.</text>
</comment>
<feature type="transmembrane region" description="Helical" evidence="1">
    <location>
        <begin position="20"/>
        <end position="37"/>
    </location>
</feature>
<keyword evidence="1" id="KW-1133">Transmembrane helix</keyword>
<evidence type="ECO:0000256" key="1">
    <source>
        <dbReference type="SAM" id="Phobius"/>
    </source>
</evidence>
<sequence length="56" mass="6505">MFNNLKKVRNYGIQSNLIDYIFFCFSLACFVCGCSNLQKASQSCFIRYFLSSSNLR</sequence>
<gene>
    <name evidence="2" type="ORF">C2G38_2054864</name>
</gene>
<organism evidence="2 3">
    <name type="scientific">Gigaspora rosea</name>
    <dbReference type="NCBI Taxonomy" id="44941"/>
    <lineage>
        <taxon>Eukaryota</taxon>
        <taxon>Fungi</taxon>
        <taxon>Fungi incertae sedis</taxon>
        <taxon>Mucoromycota</taxon>
        <taxon>Glomeromycotina</taxon>
        <taxon>Glomeromycetes</taxon>
        <taxon>Diversisporales</taxon>
        <taxon>Gigasporaceae</taxon>
        <taxon>Gigaspora</taxon>
    </lineage>
</organism>
<evidence type="ECO:0008006" key="4">
    <source>
        <dbReference type="Google" id="ProtNLM"/>
    </source>
</evidence>
<keyword evidence="1" id="KW-0812">Transmembrane</keyword>
<keyword evidence="3" id="KW-1185">Reference proteome</keyword>
<dbReference type="AlphaFoldDB" id="A0A397WCZ5"/>
<evidence type="ECO:0000313" key="2">
    <source>
        <dbReference type="EMBL" id="RIB30116.1"/>
    </source>
</evidence>
<reference evidence="2 3" key="1">
    <citation type="submission" date="2018-06" db="EMBL/GenBank/DDBJ databases">
        <title>Comparative genomics reveals the genomic features of Rhizophagus irregularis, R. cerebriforme, R. diaphanum and Gigaspora rosea, and their symbiotic lifestyle signature.</title>
        <authorList>
            <person name="Morin E."/>
            <person name="San Clemente H."/>
            <person name="Chen E.C.H."/>
            <person name="De La Providencia I."/>
            <person name="Hainaut M."/>
            <person name="Kuo A."/>
            <person name="Kohler A."/>
            <person name="Murat C."/>
            <person name="Tang N."/>
            <person name="Roy S."/>
            <person name="Loubradou J."/>
            <person name="Henrissat B."/>
            <person name="Grigoriev I.V."/>
            <person name="Corradi N."/>
            <person name="Roux C."/>
            <person name="Martin F.M."/>
        </authorList>
    </citation>
    <scope>NUCLEOTIDE SEQUENCE [LARGE SCALE GENOMIC DNA]</scope>
    <source>
        <strain evidence="2 3">DAOM 194757</strain>
    </source>
</reference>
<evidence type="ECO:0000313" key="3">
    <source>
        <dbReference type="Proteomes" id="UP000266673"/>
    </source>
</evidence>
<dbReference type="EMBL" id="QKWP01000021">
    <property type="protein sequence ID" value="RIB30116.1"/>
    <property type="molecule type" value="Genomic_DNA"/>
</dbReference>
<name>A0A397WCZ5_9GLOM</name>
<protein>
    <recommendedName>
        <fullName evidence="4">Lipoprotein</fullName>
    </recommendedName>
</protein>